<proteinExistence type="evidence at transcript level"/>
<organism evidence="2">
    <name type="scientific">Ixodes ricinus</name>
    <name type="common">Common tick</name>
    <name type="synonym">Acarus ricinus</name>
    <dbReference type="NCBI Taxonomy" id="34613"/>
    <lineage>
        <taxon>Eukaryota</taxon>
        <taxon>Metazoa</taxon>
        <taxon>Ecdysozoa</taxon>
        <taxon>Arthropoda</taxon>
        <taxon>Chelicerata</taxon>
        <taxon>Arachnida</taxon>
        <taxon>Acari</taxon>
        <taxon>Parasitiformes</taxon>
        <taxon>Ixodida</taxon>
        <taxon>Ixodoidea</taxon>
        <taxon>Ixodidae</taxon>
        <taxon>Ixodinae</taxon>
        <taxon>Ixodes</taxon>
    </lineage>
</organism>
<reference evidence="2" key="1">
    <citation type="submission" date="2012-12" db="EMBL/GenBank/DDBJ databases">
        <title>Identification and characterization of a phenylalanine ammonia-lyase gene family in Isatis indigotica Fort.</title>
        <authorList>
            <person name="Liu Q."/>
            <person name="Chen J."/>
            <person name="Zhou X."/>
            <person name="Di P."/>
            <person name="Xiao Y."/>
            <person name="Xuan H."/>
            <person name="Zhang L."/>
            <person name="Chen W."/>
        </authorList>
    </citation>
    <scope>NUCLEOTIDE SEQUENCE</scope>
    <source>
        <tissue evidence="2">Salivary gland</tissue>
    </source>
</reference>
<accession>A0A0K8R8U6</accession>
<sequence length="191" mass="22305">MTVFALALCLFGPLMGVSLVVETRPIDAYWQLSTDLGRFQEAWDAIGHEGTYYLRLGTGDLQYRCVITIITATSPQDKIIDYRYVMYNGSPQEKIEFNGRASVRKDVRGIHSNIYTMARERGKRDTLISQVVYTEKSRCYVLYKFETKDFELWVHQTESDFLPRGCEYAYRFVTYNLRTNIFTDKTFCKDV</sequence>
<evidence type="ECO:0000313" key="2">
    <source>
        <dbReference type="EMBL" id="JAA67501.1"/>
    </source>
</evidence>
<dbReference type="Gene3D" id="2.40.128.20">
    <property type="match status" value="1"/>
</dbReference>
<dbReference type="InterPro" id="IPR012674">
    <property type="entry name" value="Calycin"/>
</dbReference>
<keyword evidence="1" id="KW-0732">Signal</keyword>
<dbReference type="SUPFAM" id="SSF50814">
    <property type="entry name" value="Lipocalins"/>
    <property type="match status" value="1"/>
</dbReference>
<dbReference type="GO" id="GO:0030682">
    <property type="term" value="P:symbiont-mediated perturbation of host defenses"/>
    <property type="evidence" value="ECO:0007669"/>
    <property type="project" value="InterPro"/>
</dbReference>
<dbReference type="EMBL" id="GADI01006307">
    <property type="protein sequence ID" value="JAA67501.1"/>
    <property type="molecule type" value="mRNA"/>
</dbReference>
<dbReference type="InterPro" id="IPR002970">
    <property type="entry name" value="Tick_his-bd"/>
</dbReference>
<feature type="signal peptide" evidence="1">
    <location>
        <begin position="1"/>
        <end position="16"/>
    </location>
</feature>
<name>A0A0K8R8U6_IXORI</name>
<protein>
    <submittedName>
        <fullName evidence="2">Putative salivary lipocalin</fullName>
    </submittedName>
</protein>
<feature type="chain" id="PRO_5005516876" evidence="1">
    <location>
        <begin position="17"/>
        <end position="191"/>
    </location>
</feature>
<dbReference type="AlphaFoldDB" id="A0A0K8R8U6"/>
<dbReference type="GO" id="GO:0043176">
    <property type="term" value="F:amine binding"/>
    <property type="evidence" value="ECO:0007669"/>
    <property type="project" value="InterPro"/>
</dbReference>
<evidence type="ECO:0000256" key="1">
    <source>
        <dbReference type="SAM" id="SignalP"/>
    </source>
</evidence>
<dbReference type="Pfam" id="PF02098">
    <property type="entry name" value="His_binding"/>
    <property type="match status" value="1"/>
</dbReference>